<feature type="region of interest" description="Disordered" evidence="4">
    <location>
        <begin position="220"/>
        <end position="251"/>
    </location>
</feature>
<feature type="domain" description="Fork-head" evidence="5">
    <location>
        <begin position="109"/>
        <end position="192"/>
    </location>
</feature>
<dbReference type="FunFam" id="1.10.10.10:FF:000732">
    <property type="entry name" value="Forkhead protein"/>
    <property type="match status" value="1"/>
</dbReference>
<organism evidence="6 7">
    <name type="scientific">Saccharomyces kudriavzevii (strain ATCC MYA-4449 / AS 2.2408 / CBS 8840 / NBRC 1802 / NCYC 2889)</name>
    <name type="common">Yeast</name>
    <dbReference type="NCBI Taxonomy" id="226230"/>
    <lineage>
        <taxon>Eukaryota</taxon>
        <taxon>Fungi</taxon>
        <taxon>Dikarya</taxon>
        <taxon>Ascomycota</taxon>
        <taxon>Saccharomycotina</taxon>
        <taxon>Saccharomycetes</taxon>
        <taxon>Saccharomycetales</taxon>
        <taxon>Saccharomycetaceae</taxon>
        <taxon>Saccharomyces</taxon>
    </lineage>
</organism>
<dbReference type="InterPro" id="IPR030456">
    <property type="entry name" value="TF_fork_head_CS_2"/>
</dbReference>
<evidence type="ECO:0000313" key="7">
    <source>
        <dbReference type="Proteomes" id="UP001162087"/>
    </source>
</evidence>
<dbReference type="PANTHER" id="PTHR11829:SF343">
    <property type="entry name" value="FORK-HEAD DOMAIN-CONTAINING PROTEIN"/>
    <property type="match status" value="1"/>
</dbReference>
<dbReference type="Pfam" id="PF00250">
    <property type="entry name" value="Forkhead"/>
    <property type="match status" value="1"/>
</dbReference>
<dbReference type="GO" id="GO:0005634">
    <property type="term" value="C:nucleus"/>
    <property type="evidence" value="ECO:0007669"/>
    <property type="project" value="UniProtKB-SubCell"/>
</dbReference>
<evidence type="ECO:0000256" key="4">
    <source>
        <dbReference type="SAM" id="MobiDB-lite"/>
    </source>
</evidence>
<dbReference type="PANTHER" id="PTHR11829">
    <property type="entry name" value="FORKHEAD BOX PROTEIN"/>
    <property type="match status" value="1"/>
</dbReference>
<dbReference type="SMART" id="SM00339">
    <property type="entry name" value="FH"/>
    <property type="match status" value="1"/>
</dbReference>
<dbReference type="GeneID" id="80922706"/>
<dbReference type="Gene3D" id="1.10.10.10">
    <property type="entry name" value="Winged helix-like DNA-binding domain superfamily/Winged helix DNA-binding domain"/>
    <property type="match status" value="1"/>
</dbReference>
<feature type="region of interest" description="Disordered" evidence="4">
    <location>
        <begin position="273"/>
        <end position="312"/>
    </location>
</feature>
<dbReference type="PROSITE" id="PS00658">
    <property type="entry name" value="FORK_HEAD_2"/>
    <property type="match status" value="1"/>
</dbReference>
<proteinExistence type="predicted"/>
<evidence type="ECO:0000313" key="6">
    <source>
        <dbReference type="EMBL" id="CAI4056787.1"/>
    </source>
</evidence>
<dbReference type="InterPro" id="IPR001766">
    <property type="entry name" value="Fork_head_dom"/>
</dbReference>
<dbReference type="AlphaFoldDB" id="A0AA35JER2"/>
<reference evidence="6" key="1">
    <citation type="submission" date="2022-10" db="EMBL/GenBank/DDBJ databases">
        <authorList>
            <person name="Byrne P K."/>
        </authorList>
    </citation>
    <scope>NUCLEOTIDE SEQUENCE</scope>
    <source>
        <strain evidence="6">IFO1802</strain>
    </source>
</reference>
<feature type="compositionally biased region" description="Low complexity" evidence="4">
    <location>
        <begin position="58"/>
        <end position="67"/>
    </location>
</feature>
<feature type="compositionally biased region" description="Polar residues" evidence="4">
    <location>
        <begin position="273"/>
        <end position="282"/>
    </location>
</feature>
<dbReference type="InterPro" id="IPR018122">
    <property type="entry name" value="TF_fork_head_CS_1"/>
</dbReference>
<accession>A0AA35JER2</accession>
<dbReference type="InterPro" id="IPR036388">
    <property type="entry name" value="WH-like_DNA-bd_sf"/>
</dbReference>
<protein>
    <recommendedName>
        <fullName evidence="5">Fork-head domain-containing protein</fullName>
    </recommendedName>
</protein>
<dbReference type="PROSITE" id="PS00657">
    <property type="entry name" value="FORK_HEAD_1"/>
    <property type="match status" value="1"/>
</dbReference>
<dbReference type="RefSeq" id="XP_056086406.1">
    <property type="nucleotide sequence ID" value="XM_056232092.1"/>
</dbReference>
<dbReference type="InterPro" id="IPR036390">
    <property type="entry name" value="WH_DNA-bd_sf"/>
</dbReference>
<name>A0AA35JER2_SACK1</name>
<dbReference type="Proteomes" id="UP001162087">
    <property type="component" value="Chromosome 3"/>
</dbReference>
<gene>
    <name evidence="6" type="primary">SKDI03G1250</name>
    <name evidence="6" type="ORF">SKDI_03G1250</name>
</gene>
<feature type="compositionally biased region" description="Basic and acidic residues" evidence="4">
    <location>
        <begin position="221"/>
        <end position="233"/>
    </location>
</feature>
<dbReference type="InterPro" id="IPR050211">
    <property type="entry name" value="FOX_domain-containing"/>
</dbReference>
<dbReference type="PRINTS" id="PR00053">
    <property type="entry name" value="FORKHEAD"/>
</dbReference>
<keyword evidence="2 3" id="KW-0539">Nucleus</keyword>
<comment type="subcellular location">
    <subcellularLocation>
        <location evidence="3">Nucleus</location>
    </subcellularLocation>
</comment>
<dbReference type="CDD" id="cd00059">
    <property type="entry name" value="FH_FOX"/>
    <property type="match status" value="1"/>
</dbReference>
<dbReference type="GO" id="GO:0000978">
    <property type="term" value="F:RNA polymerase II cis-regulatory region sequence-specific DNA binding"/>
    <property type="evidence" value="ECO:0007669"/>
    <property type="project" value="TreeGrafter"/>
</dbReference>
<evidence type="ECO:0000259" key="5">
    <source>
        <dbReference type="PROSITE" id="PS50039"/>
    </source>
</evidence>
<feature type="DNA-binding region" description="Fork-head" evidence="3">
    <location>
        <begin position="109"/>
        <end position="192"/>
    </location>
</feature>
<dbReference type="SUPFAM" id="SSF46785">
    <property type="entry name" value="Winged helix' DNA-binding domain"/>
    <property type="match status" value="1"/>
</dbReference>
<sequence>MMNEDISIVAGQNSFSTENATMLLTQAKRPLEDEKEMITPPSSTVRKTTKELNKRLSHPLSPDHSSPIAPSKAKRQRSDTCARSNGNLTLEEILQSLERRRLNGELAKKPPYSYATLICLAILQSLEGKLTLSQIYYWIHVHFPYYKPKDASWQNSIRHNLSLNDAFIKTEKSCDGKGHFWEVRPGAETKFFKGENRGYDFVKNSLQDIGKYFEIDSTLDESDRAESGERNDDAADDDDEPEEAGKFPSIEIQLNSSPILKISKLHQIPQLKTDNSVLNPQENLGPMRNMIEHDDDDDDDDTNNNNNTDALEPPYVMKKYHTSLGLPSLLDSKDHFQLGAKNSNNNTHANRFNTLPIAGAKSPQNFRKYFTSFNSNFEDLSPLRGNVGAGSLLDPLPYSPLKLYDQKNLALMSRPQSQQSYSNSQLPPLSSSHGTELLKTPKMKHFDVLDKTPSRLISTPKDGNSILRKWQTPSHLFEDLYCSPLFRTTETPIRYITTPGGTLESQISPRKSSAPDVLTSATNSKFASSGLFGVDVYSVWKRATENFSDGKMISGSRQQHHPYHNYPSQDSTNEKN</sequence>
<keyword evidence="7" id="KW-1185">Reference proteome</keyword>
<evidence type="ECO:0000256" key="2">
    <source>
        <dbReference type="ARBA" id="ARBA00023242"/>
    </source>
</evidence>
<feature type="compositionally biased region" description="Acidic residues" evidence="4">
    <location>
        <begin position="293"/>
        <end position="302"/>
    </location>
</feature>
<feature type="region of interest" description="Disordered" evidence="4">
    <location>
        <begin position="27"/>
        <end position="82"/>
    </location>
</feature>
<dbReference type="PROSITE" id="PS50039">
    <property type="entry name" value="FORK_HEAD_3"/>
    <property type="match status" value="1"/>
</dbReference>
<evidence type="ECO:0000256" key="1">
    <source>
        <dbReference type="ARBA" id="ARBA00023125"/>
    </source>
</evidence>
<feature type="region of interest" description="Disordered" evidence="4">
    <location>
        <begin position="551"/>
        <end position="576"/>
    </location>
</feature>
<keyword evidence="1 3" id="KW-0238">DNA-binding</keyword>
<dbReference type="GO" id="GO:0000981">
    <property type="term" value="F:DNA-binding transcription factor activity, RNA polymerase II-specific"/>
    <property type="evidence" value="ECO:0007669"/>
    <property type="project" value="TreeGrafter"/>
</dbReference>
<feature type="compositionally biased region" description="Polar residues" evidence="4">
    <location>
        <begin position="566"/>
        <end position="576"/>
    </location>
</feature>
<dbReference type="EMBL" id="OX365898">
    <property type="protein sequence ID" value="CAI4056787.1"/>
    <property type="molecule type" value="Genomic_DNA"/>
</dbReference>
<evidence type="ECO:0000256" key="3">
    <source>
        <dbReference type="PROSITE-ProRule" id="PRU00089"/>
    </source>
</evidence>